<feature type="coiled-coil region" evidence="6">
    <location>
        <begin position="68"/>
        <end position="112"/>
    </location>
</feature>
<feature type="domain" description="Rod shape-determining protein MreC beta-barrel core" evidence="7">
    <location>
        <begin position="122"/>
        <end position="275"/>
    </location>
</feature>
<dbReference type="PIRSF" id="PIRSF038471">
    <property type="entry name" value="MreC"/>
    <property type="match status" value="1"/>
</dbReference>
<reference evidence="9" key="1">
    <citation type="submission" date="2016-09" db="EMBL/GenBank/DDBJ databases">
        <authorList>
            <person name="Varghese N."/>
            <person name="Submissions S."/>
        </authorList>
    </citation>
    <scope>NUCLEOTIDE SEQUENCE [LARGE SCALE GENOMIC DNA]</scope>
    <source>
        <strain evidence="9">S5</strain>
    </source>
</reference>
<protein>
    <recommendedName>
        <fullName evidence="2 5">Cell shape-determining protein MreC</fullName>
    </recommendedName>
    <alternativeName>
        <fullName evidence="4 5">Cell shape protein MreC</fullName>
    </alternativeName>
</protein>
<dbReference type="GO" id="GO:0008360">
    <property type="term" value="P:regulation of cell shape"/>
    <property type="evidence" value="ECO:0007669"/>
    <property type="project" value="UniProtKB-KW"/>
</dbReference>
<evidence type="ECO:0000259" key="7">
    <source>
        <dbReference type="Pfam" id="PF04085"/>
    </source>
</evidence>
<keyword evidence="6" id="KW-0175">Coiled coil</keyword>
<dbReference type="PANTHER" id="PTHR34138:SF1">
    <property type="entry name" value="CELL SHAPE-DETERMINING PROTEIN MREC"/>
    <property type="match status" value="1"/>
</dbReference>
<dbReference type="NCBIfam" id="TIGR00219">
    <property type="entry name" value="mreC"/>
    <property type="match status" value="1"/>
</dbReference>
<proteinExistence type="inferred from homology"/>
<dbReference type="Pfam" id="PF04085">
    <property type="entry name" value="MreC"/>
    <property type="match status" value="1"/>
</dbReference>
<comment type="function">
    <text evidence="5">Involved in formation and maintenance of cell shape.</text>
</comment>
<dbReference type="Gene3D" id="2.40.10.340">
    <property type="entry name" value="Rod shape-determining protein MreC, domain 1"/>
    <property type="match status" value="1"/>
</dbReference>
<evidence type="ECO:0000313" key="8">
    <source>
        <dbReference type="EMBL" id="SDB95981.1"/>
    </source>
</evidence>
<organism evidence="8 9">
    <name type="scientific">Pelagirhabdus alkalitolerans</name>
    <dbReference type="NCBI Taxonomy" id="1612202"/>
    <lineage>
        <taxon>Bacteria</taxon>
        <taxon>Bacillati</taxon>
        <taxon>Bacillota</taxon>
        <taxon>Bacilli</taxon>
        <taxon>Bacillales</taxon>
        <taxon>Bacillaceae</taxon>
        <taxon>Pelagirhabdus</taxon>
    </lineage>
</organism>
<evidence type="ECO:0000256" key="5">
    <source>
        <dbReference type="PIRNR" id="PIRNR038471"/>
    </source>
</evidence>
<dbReference type="RefSeq" id="WP_090794171.1">
    <property type="nucleotide sequence ID" value="NZ_FMYI01000003.1"/>
</dbReference>
<dbReference type="Gene3D" id="2.40.10.350">
    <property type="entry name" value="Rod shape-determining protein MreC, domain 2"/>
    <property type="match status" value="1"/>
</dbReference>
<dbReference type="InterPro" id="IPR055342">
    <property type="entry name" value="MreC_beta-barrel_core"/>
</dbReference>
<dbReference type="GO" id="GO:0005886">
    <property type="term" value="C:plasma membrane"/>
    <property type="evidence" value="ECO:0007669"/>
    <property type="project" value="TreeGrafter"/>
</dbReference>
<dbReference type="InterPro" id="IPR007221">
    <property type="entry name" value="MreC"/>
</dbReference>
<dbReference type="STRING" id="1612202.SAMN05421734_103149"/>
<dbReference type="OrthoDB" id="9792313at2"/>
<dbReference type="InterPro" id="IPR042175">
    <property type="entry name" value="Cell/Rod_MreC_2"/>
</dbReference>
<keyword evidence="3 5" id="KW-0133">Cell shape</keyword>
<accession>A0A1G6HP49</accession>
<evidence type="ECO:0000256" key="4">
    <source>
        <dbReference type="ARBA" id="ARBA00032089"/>
    </source>
</evidence>
<evidence type="ECO:0000256" key="3">
    <source>
        <dbReference type="ARBA" id="ARBA00022960"/>
    </source>
</evidence>
<dbReference type="PANTHER" id="PTHR34138">
    <property type="entry name" value="CELL SHAPE-DETERMINING PROTEIN MREC"/>
    <property type="match status" value="1"/>
</dbReference>
<name>A0A1G6HP49_9BACI</name>
<gene>
    <name evidence="8" type="ORF">SAMN05421734_103149</name>
</gene>
<comment type="similarity">
    <text evidence="1 5">Belongs to the MreC family.</text>
</comment>
<dbReference type="AlphaFoldDB" id="A0A1G6HP49"/>
<keyword evidence="9" id="KW-1185">Reference proteome</keyword>
<sequence length="292" mass="32922">MSFFRRKRLFTILLGLILLVGLIGFSITDRDELSSTEQFVQDAFGWMQQIVLMPINYTSQVVTNLNNISNLHHENQVLKENLSQYQRTLYEVQELRSENEELMSLLDKTESITDYTPIQAAVIARSPEQWFNQITINKGKQHGVERDMAVITAEGMIGKVQSSSQFTSTVLLLNGFDRSNRIAVNVQLPDDGGDARGFILGYNEDNDQLILEFTEYHDEISEGETVFSSGLGGVFPAGLEIGGIEEVTTDQYGLTQIAYVEPSADLEDLNHVIVVDREMATNRDIENEEEDN</sequence>
<evidence type="ECO:0000256" key="6">
    <source>
        <dbReference type="SAM" id="Coils"/>
    </source>
</evidence>
<dbReference type="InterPro" id="IPR042177">
    <property type="entry name" value="Cell/Rod_1"/>
</dbReference>
<dbReference type="EMBL" id="FMYI01000003">
    <property type="protein sequence ID" value="SDB95981.1"/>
    <property type="molecule type" value="Genomic_DNA"/>
</dbReference>
<evidence type="ECO:0000256" key="1">
    <source>
        <dbReference type="ARBA" id="ARBA00009369"/>
    </source>
</evidence>
<evidence type="ECO:0000313" key="9">
    <source>
        <dbReference type="Proteomes" id="UP000242949"/>
    </source>
</evidence>
<dbReference type="Proteomes" id="UP000242949">
    <property type="component" value="Unassembled WGS sequence"/>
</dbReference>
<evidence type="ECO:0000256" key="2">
    <source>
        <dbReference type="ARBA" id="ARBA00013855"/>
    </source>
</evidence>